<name>A0A2P8G9E0_9BACL</name>
<keyword evidence="3" id="KW-1185">Reference proteome</keyword>
<dbReference type="InterPro" id="IPR034660">
    <property type="entry name" value="DinB/YfiT-like"/>
</dbReference>
<evidence type="ECO:0000313" key="2">
    <source>
        <dbReference type="EMBL" id="PSL30593.1"/>
    </source>
</evidence>
<dbReference type="RefSeq" id="WP_181313681.1">
    <property type="nucleotide sequence ID" value="NZ_PYAT01000013.1"/>
</dbReference>
<comment type="caution">
    <text evidence="2">The sequence shown here is derived from an EMBL/GenBank/DDBJ whole genome shotgun (WGS) entry which is preliminary data.</text>
</comment>
<dbReference type="Pfam" id="PF12867">
    <property type="entry name" value="DinB_2"/>
    <property type="match status" value="1"/>
</dbReference>
<sequence>MSKKEMILDQLAVCRNEDSWIKPLSAALKGLRIEEVIWKPNEASNSISEITSHLLFYNRRWLKRFKGEPVGDSPELNASTFRAIEALTETVWQNHVAELDANLLEWQKAIRGTTEEELHNSIPEFPAEAVWWEALSNLCTHNTYHIGQIIYIRKALGNWEIAADWE</sequence>
<proteinExistence type="predicted"/>
<dbReference type="SUPFAM" id="SSF109854">
    <property type="entry name" value="DinB/YfiT-like putative metalloenzymes"/>
    <property type="match status" value="1"/>
</dbReference>
<evidence type="ECO:0000313" key="3">
    <source>
        <dbReference type="Proteomes" id="UP000242682"/>
    </source>
</evidence>
<dbReference type="Gene3D" id="1.20.120.450">
    <property type="entry name" value="dinb family like domain"/>
    <property type="match status" value="1"/>
</dbReference>
<organism evidence="2 3">
    <name type="scientific">Planomicrobium soli</name>
    <dbReference type="NCBI Taxonomy" id="1176648"/>
    <lineage>
        <taxon>Bacteria</taxon>
        <taxon>Bacillati</taxon>
        <taxon>Bacillota</taxon>
        <taxon>Bacilli</taxon>
        <taxon>Bacillales</taxon>
        <taxon>Caryophanaceae</taxon>
        <taxon>Planomicrobium</taxon>
    </lineage>
</organism>
<reference evidence="2 3" key="1">
    <citation type="submission" date="2018-03" db="EMBL/GenBank/DDBJ databases">
        <title>Genomic Encyclopedia of Type Strains, Phase III (KMG-III): the genomes of soil and plant-associated and newly described type strains.</title>
        <authorList>
            <person name="Whitman W."/>
        </authorList>
    </citation>
    <scope>NUCLEOTIDE SEQUENCE [LARGE SCALE GENOMIC DNA]</scope>
    <source>
        <strain evidence="2 3">CGMCC 1.12259</strain>
    </source>
</reference>
<gene>
    <name evidence="2" type="ORF">B0H99_11318</name>
</gene>
<dbReference type="Proteomes" id="UP000242682">
    <property type="component" value="Unassembled WGS sequence"/>
</dbReference>
<protein>
    <submittedName>
        <fullName evidence="2">Putative damage-inducible protein DinB</fullName>
    </submittedName>
</protein>
<evidence type="ECO:0000259" key="1">
    <source>
        <dbReference type="Pfam" id="PF12867"/>
    </source>
</evidence>
<accession>A0A2P8G9E0</accession>
<dbReference type="InterPro" id="IPR024775">
    <property type="entry name" value="DinB-like"/>
</dbReference>
<dbReference type="EMBL" id="PYAT01000013">
    <property type="protein sequence ID" value="PSL30593.1"/>
    <property type="molecule type" value="Genomic_DNA"/>
</dbReference>
<dbReference type="AlphaFoldDB" id="A0A2P8G9E0"/>
<feature type="domain" description="DinB-like" evidence="1">
    <location>
        <begin position="24"/>
        <end position="149"/>
    </location>
</feature>